<feature type="site" description="Interacts with tRNA; defines subfamily-specific binding signature" evidence="10">
    <location>
        <position position="302"/>
    </location>
</feature>
<keyword evidence="7 10" id="KW-0694">RNA-binding</keyword>
<evidence type="ECO:0000256" key="3">
    <source>
        <dbReference type="ARBA" id="ARBA00022630"/>
    </source>
</evidence>
<evidence type="ECO:0000256" key="10">
    <source>
        <dbReference type="HAMAP-Rule" id="MF_02041"/>
    </source>
</evidence>
<protein>
    <recommendedName>
        <fullName evidence="10">tRNA-dihydrouridine(20/20a) synthase</fullName>
        <ecNumber evidence="10">1.3.1.91</ecNumber>
    </recommendedName>
    <alternativeName>
        <fullName evidence="10">U20-specific dihydrouridine synthase</fullName>
        <shortName evidence="10">U20-specific Dus</shortName>
    </alternativeName>
    <alternativeName>
        <fullName evidence="10">tRNA-dihydrouridine synthase A</fullName>
    </alternativeName>
</protein>
<evidence type="ECO:0000313" key="16">
    <source>
        <dbReference type="Proteomes" id="UP000285310"/>
    </source>
</evidence>
<feature type="binding site" evidence="10 13">
    <location>
        <begin position="214"/>
        <end position="216"/>
    </location>
    <ligand>
        <name>FMN</name>
        <dbReference type="ChEBI" id="CHEBI:58210"/>
    </ligand>
</feature>
<keyword evidence="16" id="KW-1185">Reference proteome</keyword>
<dbReference type="Gene3D" id="1.20.120.1460">
    <property type="match status" value="1"/>
</dbReference>
<gene>
    <name evidence="10" type="primary">dusA</name>
    <name evidence="15" type="ORF">SAJA_00325</name>
</gene>
<dbReference type="SUPFAM" id="SSF51395">
    <property type="entry name" value="FMN-linked oxidoreductases"/>
    <property type="match status" value="1"/>
</dbReference>
<feature type="site" description="Interacts with tRNA" evidence="10">
    <location>
        <position position="100"/>
    </location>
</feature>
<dbReference type="EMBL" id="AYKG01000001">
    <property type="protein sequence ID" value="ROO32728.1"/>
    <property type="molecule type" value="Genomic_DNA"/>
</dbReference>
<feature type="binding site" evidence="10 13">
    <location>
        <begin position="20"/>
        <end position="22"/>
    </location>
    <ligand>
        <name>FMN</name>
        <dbReference type="ChEBI" id="CHEBI:58210"/>
    </ligand>
</feature>
<feature type="binding site" evidence="10 13">
    <location>
        <position position="174"/>
    </location>
    <ligand>
        <name>FMN</name>
        <dbReference type="ChEBI" id="CHEBI:58210"/>
    </ligand>
</feature>
<evidence type="ECO:0000259" key="14">
    <source>
        <dbReference type="Pfam" id="PF01207"/>
    </source>
</evidence>
<evidence type="ECO:0000313" key="15">
    <source>
        <dbReference type="EMBL" id="ROO32728.1"/>
    </source>
</evidence>
<dbReference type="GO" id="GO:0102264">
    <property type="term" value="F:tRNA-dihydrouridine20 synthase activity"/>
    <property type="evidence" value="ECO:0007669"/>
    <property type="project" value="UniProtKB-EC"/>
</dbReference>
<dbReference type="NCBIfam" id="NF008774">
    <property type="entry name" value="PRK11815.1"/>
    <property type="match status" value="1"/>
</dbReference>
<evidence type="ECO:0000256" key="1">
    <source>
        <dbReference type="ARBA" id="ARBA00001917"/>
    </source>
</evidence>
<keyword evidence="8 10" id="KW-0560">Oxidoreductase</keyword>
<keyword evidence="2 10" id="KW-0820">tRNA-binding</keyword>
<dbReference type="EC" id="1.3.1.91" evidence="10"/>
<feature type="binding site" evidence="10 13">
    <location>
        <begin position="236"/>
        <end position="237"/>
    </location>
    <ligand>
        <name>FMN</name>
        <dbReference type="ChEBI" id="CHEBI:58210"/>
    </ligand>
</feature>
<keyword evidence="13" id="KW-0547">Nucleotide-binding</keyword>
<evidence type="ECO:0000256" key="12">
    <source>
        <dbReference type="PIRSR" id="PIRSR006621-1"/>
    </source>
</evidence>
<dbReference type="FunFam" id="3.20.20.70:FF:000083">
    <property type="entry name" value="tRNA-dihydrouridine(20/20a) synthase"/>
    <property type="match status" value="1"/>
</dbReference>
<comment type="cofactor">
    <cofactor evidence="1 10 11 13">
        <name>FMN</name>
        <dbReference type="ChEBI" id="CHEBI:58210"/>
    </cofactor>
</comment>
<feature type="domain" description="DUS-like FMN-binding" evidence="14">
    <location>
        <begin position="18"/>
        <end position="325"/>
    </location>
</feature>
<comment type="catalytic activity">
    <reaction evidence="10">
        <text>5,6-dihydrouridine(20a) in tRNA + NADP(+) = uridine(20a) in tRNA + NADPH + H(+)</text>
        <dbReference type="Rhea" id="RHEA:53344"/>
        <dbReference type="Rhea" id="RHEA-COMP:13535"/>
        <dbReference type="Rhea" id="RHEA-COMP:13536"/>
        <dbReference type="ChEBI" id="CHEBI:15378"/>
        <dbReference type="ChEBI" id="CHEBI:57783"/>
        <dbReference type="ChEBI" id="CHEBI:58349"/>
        <dbReference type="ChEBI" id="CHEBI:65315"/>
        <dbReference type="ChEBI" id="CHEBI:74443"/>
    </reaction>
</comment>
<dbReference type="InterPro" id="IPR018517">
    <property type="entry name" value="tRNA_hU_synthase_CS"/>
</dbReference>
<evidence type="ECO:0000256" key="13">
    <source>
        <dbReference type="PIRSR" id="PIRSR006621-2"/>
    </source>
</evidence>
<feature type="active site" description="Proton donor" evidence="10 12">
    <location>
        <position position="103"/>
    </location>
</feature>
<dbReference type="NCBIfam" id="TIGR00742">
    <property type="entry name" value="yjbN"/>
    <property type="match status" value="1"/>
</dbReference>
<dbReference type="PANTHER" id="PTHR42907">
    <property type="entry name" value="FMN-LINKED OXIDOREDUCTASES SUPERFAMILY PROTEIN"/>
    <property type="match status" value="1"/>
</dbReference>
<evidence type="ECO:0000256" key="2">
    <source>
        <dbReference type="ARBA" id="ARBA00022555"/>
    </source>
</evidence>
<evidence type="ECO:0000256" key="9">
    <source>
        <dbReference type="ARBA" id="ARBA00058013"/>
    </source>
</evidence>
<name>A0A423Q2I4_9GAMM</name>
<dbReference type="FunCoup" id="A0A423Q2I4">
    <property type="interactions" value="278"/>
</dbReference>
<evidence type="ECO:0000256" key="8">
    <source>
        <dbReference type="ARBA" id="ARBA00023002"/>
    </source>
</evidence>
<feature type="site" description="Interacts with tRNA" evidence="10">
    <location>
        <position position="189"/>
    </location>
</feature>
<evidence type="ECO:0000256" key="11">
    <source>
        <dbReference type="PIRNR" id="PIRNR006621"/>
    </source>
</evidence>
<dbReference type="GO" id="GO:0102266">
    <property type="term" value="F:tRNA-dihydrouridine20a synthase activity"/>
    <property type="evidence" value="ECO:0007669"/>
    <property type="project" value="RHEA"/>
</dbReference>
<keyword evidence="6 10" id="KW-0521">NADP</keyword>
<comment type="caution">
    <text evidence="15">The sequence shown here is derived from an EMBL/GenBank/DDBJ whole genome shotgun (WGS) entry which is preliminary data.</text>
</comment>
<comment type="function">
    <text evidence="9 10">Catalyzes the synthesis of 5,6-dihydrouridine (D), a modified base found in the D-loop of most tRNAs, via the reduction of the C5-C6 double bond in target uridines. Specifically modifies U20 and U20a in tRNAs.</text>
</comment>
<feature type="site" description="Interacts with tRNA; defines subfamily-specific binding signature" evidence="10">
    <location>
        <position position="305"/>
    </location>
</feature>
<keyword evidence="5 10" id="KW-0819">tRNA processing</keyword>
<organism evidence="15 16">
    <name type="scientific">Salinisphaera japonica YTM-1</name>
    <dbReference type="NCBI Taxonomy" id="1209778"/>
    <lineage>
        <taxon>Bacteria</taxon>
        <taxon>Pseudomonadati</taxon>
        <taxon>Pseudomonadota</taxon>
        <taxon>Gammaproteobacteria</taxon>
        <taxon>Salinisphaerales</taxon>
        <taxon>Salinisphaeraceae</taxon>
        <taxon>Salinisphaera</taxon>
    </lineage>
</organism>
<dbReference type="RefSeq" id="WP_123656658.1">
    <property type="nucleotide sequence ID" value="NZ_AYKG01000001.1"/>
</dbReference>
<dbReference type="PANTHER" id="PTHR42907:SF1">
    <property type="entry name" value="FMN-LINKED OXIDOREDUCTASES SUPERFAMILY PROTEIN"/>
    <property type="match status" value="1"/>
</dbReference>
<sequence length="341" mass="36924">MSLHATQRDIPAGARLSVAPMMAWTTPAQRYFMRRLTRHALLYTEMVTTKALIHGDTERFLRFHPDEHPIALQLGGSEPGEMAHCARLAEQAGFDEVNINVGCPSDRVQNGAFGACLMAEPALVADCVAAMKAAVDIPVTVKTRIGIDHQDSYGFLADFTHRIHAAGAQRLIVHARKAWLSGLSPKENRDIPPLDYARVHRLAADFPDLPISINGGFVDLAASQAQLVHVDGVMIGREAYKNPYIMADVDRQFFGTATPRVTRHEAVAAMRGYIADHLAAGGALRDITHHMLGLFHGQPGGRRWRRTLSEQGNQAGAGLDVLDAALAAVTPEQPAETAAAG</sequence>
<evidence type="ECO:0000256" key="7">
    <source>
        <dbReference type="ARBA" id="ARBA00022884"/>
    </source>
</evidence>
<evidence type="ECO:0000256" key="6">
    <source>
        <dbReference type="ARBA" id="ARBA00022857"/>
    </source>
</evidence>
<dbReference type="InParanoid" id="A0A423Q2I4"/>
<comment type="catalytic activity">
    <reaction evidence="10">
        <text>5,6-dihydrouridine(20) in tRNA + NAD(+) = uridine(20) in tRNA + NADH + H(+)</text>
        <dbReference type="Rhea" id="RHEA:53340"/>
        <dbReference type="Rhea" id="RHEA-COMP:13533"/>
        <dbReference type="Rhea" id="RHEA-COMP:13534"/>
        <dbReference type="ChEBI" id="CHEBI:15378"/>
        <dbReference type="ChEBI" id="CHEBI:57540"/>
        <dbReference type="ChEBI" id="CHEBI:57945"/>
        <dbReference type="ChEBI" id="CHEBI:65315"/>
        <dbReference type="ChEBI" id="CHEBI:74443"/>
        <dbReference type="EC" id="1.3.1.91"/>
    </reaction>
</comment>
<dbReference type="GO" id="GO:0010181">
    <property type="term" value="F:FMN binding"/>
    <property type="evidence" value="ECO:0007669"/>
    <property type="project" value="UniProtKB-UniRule"/>
</dbReference>
<dbReference type="PROSITE" id="PS01136">
    <property type="entry name" value="UPF0034"/>
    <property type="match status" value="1"/>
</dbReference>
<keyword evidence="3 10" id="KW-0285">Flavoprotein</keyword>
<evidence type="ECO:0000256" key="5">
    <source>
        <dbReference type="ARBA" id="ARBA00022694"/>
    </source>
</evidence>
<reference evidence="15 16" key="1">
    <citation type="submission" date="2013-10" db="EMBL/GenBank/DDBJ databases">
        <title>Salinisphaera japonica YTM-1 Genome Sequencing.</title>
        <authorList>
            <person name="Lai Q."/>
            <person name="Li C."/>
            <person name="Shao Z."/>
        </authorList>
    </citation>
    <scope>NUCLEOTIDE SEQUENCE [LARGE SCALE GENOMIC DNA]</scope>
    <source>
        <strain evidence="15 16">YTM-1</strain>
    </source>
</reference>
<keyword evidence="4 10" id="KW-0288">FMN</keyword>
<dbReference type="GO" id="GO:0050660">
    <property type="term" value="F:flavin adenine dinucleotide binding"/>
    <property type="evidence" value="ECO:0007669"/>
    <property type="project" value="InterPro"/>
</dbReference>
<comment type="catalytic activity">
    <reaction evidence="10">
        <text>5,6-dihydrouridine(20) in tRNA + NADP(+) = uridine(20) in tRNA + NADPH + H(+)</text>
        <dbReference type="Rhea" id="RHEA:53336"/>
        <dbReference type="Rhea" id="RHEA-COMP:13533"/>
        <dbReference type="Rhea" id="RHEA-COMP:13534"/>
        <dbReference type="ChEBI" id="CHEBI:15378"/>
        <dbReference type="ChEBI" id="CHEBI:57783"/>
        <dbReference type="ChEBI" id="CHEBI:58349"/>
        <dbReference type="ChEBI" id="CHEBI:65315"/>
        <dbReference type="ChEBI" id="CHEBI:74443"/>
        <dbReference type="EC" id="1.3.1.91"/>
    </reaction>
</comment>
<feature type="binding site" evidence="10 13">
    <location>
        <position position="73"/>
    </location>
    <ligand>
        <name>FMN</name>
        <dbReference type="ChEBI" id="CHEBI:58210"/>
    </ligand>
</feature>
<comment type="similarity">
    <text evidence="10">Belongs to the Dus family. DusA subfamily.</text>
</comment>
<dbReference type="InterPro" id="IPR013785">
    <property type="entry name" value="Aldolase_TIM"/>
</dbReference>
<dbReference type="HAMAP" id="MF_02041">
    <property type="entry name" value="DusA_subfam"/>
    <property type="match status" value="1"/>
</dbReference>
<dbReference type="Pfam" id="PF01207">
    <property type="entry name" value="Dus"/>
    <property type="match status" value="1"/>
</dbReference>
<comment type="similarity">
    <text evidence="11">Belongs to the dus family.</text>
</comment>
<dbReference type="AlphaFoldDB" id="A0A423Q2I4"/>
<evidence type="ECO:0000256" key="4">
    <source>
        <dbReference type="ARBA" id="ARBA00022643"/>
    </source>
</evidence>
<feature type="site" description="Interacts with tRNA; defines subfamily-specific binding signature" evidence="10">
    <location>
        <position position="186"/>
    </location>
</feature>
<dbReference type="PIRSF" id="PIRSF006621">
    <property type="entry name" value="Dus"/>
    <property type="match status" value="1"/>
</dbReference>
<dbReference type="GO" id="GO:0000049">
    <property type="term" value="F:tRNA binding"/>
    <property type="evidence" value="ECO:0007669"/>
    <property type="project" value="UniProtKB-UniRule"/>
</dbReference>
<dbReference type="CDD" id="cd02801">
    <property type="entry name" value="DUS_like_FMN"/>
    <property type="match status" value="1"/>
</dbReference>
<comment type="catalytic activity">
    <reaction evidence="10">
        <text>5,6-dihydrouridine(20a) in tRNA + NAD(+) = uridine(20a) in tRNA + NADH + H(+)</text>
        <dbReference type="Rhea" id="RHEA:53348"/>
        <dbReference type="Rhea" id="RHEA-COMP:13535"/>
        <dbReference type="Rhea" id="RHEA-COMP:13536"/>
        <dbReference type="ChEBI" id="CHEBI:15378"/>
        <dbReference type="ChEBI" id="CHEBI:57540"/>
        <dbReference type="ChEBI" id="CHEBI:57945"/>
        <dbReference type="ChEBI" id="CHEBI:65315"/>
        <dbReference type="ChEBI" id="CHEBI:74443"/>
    </reaction>
</comment>
<dbReference type="OrthoDB" id="9783413at2"/>
<dbReference type="Proteomes" id="UP000285310">
    <property type="component" value="Unassembled WGS sequence"/>
</dbReference>
<proteinExistence type="inferred from homology"/>
<dbReference type="InterPro" id="IPR004653">
    <property type="entry name" value="DusA"/>
</dbReference>
<dbReference type="Gene3D" id="3.20.20.70">
    <property type="entry name" value="Aldolase class I"/>
    <property type="match status" value="1"/>
</dbReference>
<dbReference type="InterPro" id="IPR035587">
    <property type="entry name" value="DUS-like_FMN-bd"/>
</dbReference>
<accession>A0A423Q2I4</accession>
<dbReference type="InterPro" id="IPR001269">
    <property type="entry name" value="DUS_fam"/>
</dbReference>
<feature type="binding site" evidence="10 13">
    <location>
        <position position="142"/>
    </location>
    <ligand>
        <name>FMN</name>
        <dbReference type="ChEBI" id="CHEBI:58210"/>
    </ligand>
</feature>